<reference evidence="2 3" key="1">
    <citation type="submission" date="2018-01" db="EMBL/GenBank/DDBJ databases">
        <title>Whole genome sequencing of Histamine producing bacteria.</title>
        <authorList>
            <person name="Butler K."/>
        </authorList>
    </citation>
    <scope>NUCLEOTIDE SEQUENCE [LARGE SCALE GENOMIC DNA]</scope>
    <source>
        <strain evidence="2 3">JCM 12947</strain>
    </source>
</reference>
<organism evidence="2 3">
    <name type="scientific">Photobacterium frigidiphilum</name>
    <dbReference type="NCBI Taxonomy" id="264736"/>
    <lineage>
        <taxon>Bacteria</taxon>
        <taxon>Pseudomonadati</taxon>
        <taxon>Pseudomonadota</taxon>
        <taxon>Gammaproteobacteria</taxon>
        <taxon>Vibrionales</taxon>
        <taxon>Vibrionaceae</taxon>
        <taxon>Photobacterium</taxon>
    </lineage>
</organism>
<accession>A0A2T3JRR6</accession>
<dbReference type="AlphaFoldDB" id="A0A2T3JRR6"/>
<keyword evidence="1" id="KW-0472">Membrane</keyword>
<feature type="transmembrane region" description="Helical" evidence="1">
    <location>
        <begin position="6"/>
        <end position="26"/>
    </location>
</feature>
<gene>
    <name evidence="2" type="ORF">C9J12_02085</name>
</gene>
<keyword evidence="1" id="KW-1133">Transmembrane helix</keyword>
<evidence type="ECO:0000313" key="3">
    <source>
        <dbReference type="Proteomes" id="UP000240987"/>
    </source>
</evidence>
<name>A0A2T3JRR6_9GAMM</name>
<sequence>MWITITTLIICVINMISLVGLFSCLTEHSKKLTFDRDKKIVCCDGQKLISVREGSANFRFIDYIFNKKNQEISLSELEGVVFFGNDINLNKAISNTNLPKEIIKKAFKVNAKKLVFNDTV</sequence>
<dbReference type="OrthoDB" id="5825734at2"/>
<evidence type="ECO:0000256" key="1">
    <source>
        <dbReference type="SAM" id="Phobius"/>
    </source>
</evidence>
<dbReference type="Proteomes" id="UP000240987">
    <property type="component" value="Unassembled WGS sequence"/>
</dbReference>
<proteinExistence type="predicted"/>
<protein>
    <submittedName>
        <fullName evidence="2">Uncharacterized protein</fullName>
    </submittedName>
</protein>
<dbReference type="RefSeq" id="WP_107241185.1">
    <property type="nucleotide sequence ID" value="NZ_PYMJ01000001.1"/>
</dbReference>
<comment type="caution">
    <text evidence="2">The sequence shown here is derived from an EMBL/GenBank/DDBJ whole genome shotgun (WGS) entry which is preliminary data.</text>
</comment>
<keyword evidence="1" id="KW-0812">Transmembrane</keyword>
<keyword evidence="3" id="KW-1185">Reference proteome</keyword>
<evidence type="ECO:0000313" key="2">
    <source>
        <dbReference type="EMBL" id="PSU51756.1"/>
    </source>
</evidence>
<dbReference type="EMBL" id="PYMJ01000001">
    <property type="protein sequence ID" value="PSU51756.1"/>
    <property type="molecule type" value="Genomic_DNA"/>
</dbReference>